<dbReference type="GO" id="GO:0030170">
    <property type="term" value="F:pyridoxal phosphate binding"/>
    <property type="evidence" value="ECO:0007669"/>
    <property type="project" value="InterPro"/>
</dbReference>
<dbReference type="Pfam" id="PF03473">
    <property type="entry name" value="MOSC"/>
    <property type="match status" value="1"/>
</dbReference>
<protein>
    <submittedName>
        <fullName evidence="2">MOSC domain-containing protein</fullName>
    </submittedName>
</protein>
<feature type="domain" description="MOSC" evidence="1">
    <location>
        <begin position="124"/>
        <end position="289"/>
    </location>
</feature>
<dbReference type="Pfam" id="PF03476">
    <property type="entry name" value="MOSC_N"/>
    <property type="match status" value="1"/>
</dbReference>
<reference evidence="2 3" key="1">
    <citation type="submission" date="2019-03" db="EMBL/GenBank/DDBJ databases">
        <title>Paraburkholderia sp. 4M-K11, isolated from subtropical forest soil.</title>
        <authorList>
            <person name="Gao Z.-H."/>
            <person name="Qiu L.-H."/>
        </authorList>
    </citation>
    <scope>NUCLEOTIDE SEQUENCE [LARGE SCALE GENOMIC DNA]</scope>
    <source>
        <strain evidence="2 3">4M-K11</strain>
    </source>
</reference>
<dbReference type="InterPro" id="IPR005303">
    <property type="entry name" value="MOCOS_middle"/>
</dbReference>
<sequence length="294" mass="32066">MAVIRALFVYPVKSCGAIALERAQIETTGLPWDRHWMVVDASGRFVSQREIAAMARIVPAFVEGGVRLTMTGPDAPVDSPLFLPFTPRGNEARVQATVWKDTFEALDEGDEAAQWFSRALGVPVRLVRFAQDVTRLASKTWTNDEDVPTQFADGFPLLVTSESSLADLNARLAAKGAPPVPMSRFRPNIVVDGADAFDEDFIDTLSIAGEAGSHEVVLRFAKPCARCPITTIDQLTGERDGEWPDEPLDTLAVFRADPRVDGGLTFGQNAMVVAGAGERLAVGAQAQWEYRFEE</sequence>
<dbReference type="GO" id="GO:0003824">
    <property type="term" value="F:catalytic activity"/>
    <property type="evidence" value="ECO:0007669"/>
    <property type="project" value="InterPro"/>
</dbReference>
<accession>A0A4R5MG55</accession>
<evidence type="ECO:0000259" key="1">
    <source>
        <dbReference type="PROSITE" id="PS51340"/>
    </source>
</evidence>
<name>A0A4R5MG55_9BURK</name>
<dbReference type="OrthoDB" id="581532at2"/>
<dbReference type="PANTHER" id="PTHR14237:SF19">
    <property type="entry name" value="MITOCHONDRIAL AMIDOXIME REDUCING COMPONENT 1"/>
    <property type="match status" value="1"/>
</dbReference>
<gene>
    <name evidence="2" type="ORF">EYW47_02685</name>
</gene>
<proteinExistence type="predicted"/>
<dbReference type="EMBL" id="SMRP01000001">
    <property type="protein sequence ID" value="TDG26273.1"/>
    <property type="molecule type" value="Genomic_DNA"/>
</dbReference>
<comment type="caution">
    <text evidence="2">The sequence shown here is derived from an EMBL/GenBank/DDBJ whole genome shotgun (WGS) entry which is preliminary data.</text>
</comment>
<dbReference type="GO" id="GO:0030151">
    <property type="term" value="F:molybdenum ion binding"/>
    <property type="evidence" value="ECO:0007669"/>
    <property type="project" value="InterPro"/>
</dbReference>
<dbReference type="InterPro" id="IPR011037">
    <property type="entry name" value="Pyrv_Knase-like_insert_dom_sf"/>
</dbReference>
<keyword evidence="3" id="KW-1185">Reference proteome</keyword>
<evidence type="ECO:0000313" key="3">
    <source>
        <dbReference type="Proteomes" id="UP000295722"/>
    </source>
</evidence>
<dbReference type="PROSITE" id="PS51340">
    <property type="entry name" value="MOSC"/>
    <property type="match status" value="1"/>
</dbReference>
<dbReference type="RefSeq" id="WP_133193322.1">
    <property type="nucleotide sequence ID" value="NZ_JBHUCW010000001.1"/>
</dbReference>
<dbReference type="SUPFAM" id="SSF141673">
    <property type="entry name" value="MOSC N-terminal domain-like"/>
    <property type="match status" value="1"/>
</dbReference>
<dbReference type="InterPro" id="IPR005302">
    <property type="entry name" value="MoCF_Sase_C"/>
</dbReference>
<dbReference type="AlphaFoldDB" id="A0A4R5MG55"/>
<evidence type="ECO:0000313" key="2">
    <source>
        <dbReference type="EMBL" id="TDG26273.1"/>
    </source>
</evidence>
<dbReference type="SUPFAM" id="SSF50800">
    <property type="entry name" value="PK beta-barrel domain-like"/>
    <property type="match status" value="1"/>
</dbReference>
<dbReference type="PANTHER" id="PTHR14237">
    <property type="entry name" value="MOLYBDOPTERIN COFACTOR SULFURASE MOSC"/>
    <property type="match status" value="1"/>
</dbReference>
<dbReference type="Proteomes" id="UP000295722">
    <property type="component" value="Unassembled WGS sequence"/>
</dbReference>
<organism evidence="2 3">
    <name type="scientific">Paraburkholderia silviterrae</name>
    <dbReference type="NCBI Taxonomy" id="2528715"/>
    <lineage>
        <taxon>Bacteria</taxon>
        <taxon>Pseudomonadati</taxon>
        <taxon>Pseudomonadota</taxon>
        <taxon>Betaproteobacteria</taxon>
        <taxon>Burkholderiales</taxon>
        <taxon>Burkholderiaceae</taxon>
        <taxon>Paraburkholderia</taxon>
    </lineage>
</organism>